<evidence type="ECO:0000313" key="1">
    <source>
        <dbReference type="EMBL" id="OQR91802.1"/>
    </source>
</evidence>
<comment type="caution">
    <text evidence="1">The sequence shown here is derived from an EMBL/GenBank/DDBJ whole genome shotgun (WGS) entry which is preliminary data.</text>
</comment>
<reference evidence="1 2" key="1">
    <citation type="journal article" date="2014" name="Genome Biol. Evol.">
        <title>The secreted proteins of Achlya hypogyna and Thraustotheca clavata identify the ancestral oomycete secretome and reveal gene acquisitions by horizontal gene transfer.</title>
        <authorList>
            <person name="Misner I."/>
            <person name="Blouin N."/>
            <person name="Leonard G."/>
            <person name="Richards T.A."/>
            <person name="Lane C.E."/>
        </authorList>
    </citation>
    <scope>NUCLEOTIDE SEQUENCE [LARGE SCALE GENOMIC DNA]</scope>
    <source>
        <strain evidence="1 2">ATCC 34112</strain>
    </source>
</reference>
<name>A0A1V9Z1M6_9STRA</name>
<sequence>MAMARPRATNPMLRINNAVKRLLPTWNQVEQVLNNDDNNGYFLCRATLGEWKIYVKSDSQKFKSRFMTWRNGSIYITELPKGIHEVICSVLDSDVIQATGTGYMHLLHHGSTYVDGLEHIEPDCSFGPRRNVPGAQLPQGLDNWLEYHTLKVEIGVFQRWPALDEKVNQWWHFPGLRYILCIRVSRSLRQRQFIYYTVNQNVPPPQLIPANIVNPTLVEFDSRLLLGLQPGDPLPAGFSDPNVVVNLFNFVQVVNMEL</sequence>
<dbReference type="AlphaFoldDB" id="A0A1V9Z1M6"/>
<dbReference type="OrthoDB" id="69505at2759"/>
<dbReference type="Proteomes" id="UP000243217">
    <property type="component" value="Unassembled WGS sequence"/>
</dbReference>
<evidence type="ECO:0000313" key="2">
    <source>
        <dbReference type="Proteomes" id="UP000243217"/>
    </source>
</evidence>
<gene>
    <name evidence="1" type="ORF">THRCLA_22436</name>
</gene>
<organism evidence="1 2">
    <name type="scientific">Thraustotheca clavata</name>
    <dbReference type="NCBI Taxonomy" id="74557"/>
    <lineage>
        <taxon>Eukaryota</taxon>
        <taxon>Sar</taxon>
        <taxon>Stramenopiles</taxon>
        <taxon>Oomycota</taxon>
        <taxon>Saprolegniomycetes</taxon>
        <taxon>Saprolegniales</taxon>
        <taxon>Achlyaceae</taxon>
        <taxon>Thraustotheca</taxon>
    </lineage>
</organism>
<proteinExistence type="predicted"/>
<protein>
    <submittedName>
        <fullName evidence="1">Uncharacterized protein</fullName>
    </submittedName>
</protein>
<keyword evidence="2" id="KW-1185">Reference proteome</keyword>
<dbReference type="EMBL" id="JNBS01002387">
    <property type="protein sequence ID" value="OQR91802.1"/>
    <property type="molecule type" value="Genomic_DNA"/>
</dbReference>
<accession>A0A1V9Z1M6</accession>